<evidence type="ECO:0000256" key="4">
    <source>
        <dbReference type="ARBA" id="ARBA00022927"/>
    </source>
</evidence>
<proteinExistence type="predicted"/>
<evidence type="ECO:0000313" key="11">
    <source>
        <dbReference type="EnsemblPlants" id="AES60791"/>
    </source>
</evidence>
<reference evidence="11" key="3">
    <citation type="submission" date="2015-04" db="UniProtKB">
        <authorList>
            <consortium name="EnsemblPlants"/>
        </authorList>
    </citation>
    <scope>IDENTIFICATION</scope>
    <source>
        <strain evidence="11">cv. Jemalong A17</strain>
    </source>
</reference>
<dbReference type="OrthoDB" id="45251at2759"/>
<dbReference type="Pfam" id="PF02416">
    <property type="entry name" value="TatA_B_E"/>
    <property type="match status" value="1"/>
</dbReference>
<evidence type="ECO:0000256" key="9">
    <source>
        <dbReference type="SAM" id="SignalP"/>
    </source>
</evidence>
<keyword evidence="5" id="KW-1133">Transmembrane helix</keyword>
<organism evidence="10 12">
    <name type="scientific">Medicago truncatula</name>
    <name type="common">Barrel medic</name>
    <name type="synonym">Medicago tribuloides</name>
    <dbReference type="NCBI Taxonomy" id="3880"/>
    <lineage>
        <taxon>Eukaryota</taxon>
        <taxon>Viridiplantae</taxon>
        <taxon>Streptophyta</taxon>
        <taxon>Embryophyta</taxon>
        <taxon>Tracheophyta</taxon>
        <taxon>Spermatophyta</taxon>
        <taxon>Magnoliopsida</taxon>
        <taxon>eudicotyledons</taxon>
        <taxon>Gunneridae</taxon>
        <taxon>Pentapetalae</taxon>
        <taxon>rosids</taxon>
        <taxon>fabids</taxon>
        <taxon>Fabales</taxon>
        <taxon>Fabaceae</taxon>
        <taxon>Papilionoideae</taxon>
        <taxon>50 kb inversion clade</taxon>
        <taxon>NPAAA clade</taxon>
        <taxon>Hologalegina</taxon>
        <taxon>IRL clade</taxon>
        <taxon>Trifolieae</taxon>
        <taxon>Medicago</taxon>
    </lineage>
</organism>
<reference evidence="10 12" key="2">
    <citation type="journal article" date="2014" name="BMC Genomics">
        <title>An improved genome release (version Mt4.0) for the model legume Medicago truncatula.</title>
        <authorList>
            <person name="Tang H."/>
            <person name="Krishnakumar V."/>
            <person name="Bidwell S."/>
            <person name="Rosen B."/>
            <person name="Chan A."/>
            <person name="Zhou S."/>
            <person name="Gentzbittel L."/>
            <person name="Childs K.L."/>
            <person name="Yandell M."/>
            <person name="Gundlach H."/>
            <person name="Mayer K.F."/>
            <person name="Schwartz D.C."/>
            <person name="Town C.D."/>
        </authorList>
    </citation>
    <scope>GENOME REANNOTATION</scope>
    <source>
        <strain evidence="11 12">cv. Jemalong A17</strain>
    </source>
</reference>
<keyword evidence="6" id="KW-0811">Translocation</keyword>
<evidence type="ECO:0000256" key="7">
    <source>
        <dbReference type="ARBA" id="ARBA00023136"/>
    </source>
</evidence>
<sequence>MLGFSFGEIFLLLGATAAVIGPKDLPMISRTAGRLAGRAVGYVQLARGQFDSVMQRSQVNQVHKELQETMAQLEAIRHEIGSISFINPGPSTRRHDNLDQASISNDNRKPEYAGVNNSISSHTKDSTSLPSKSLNMQSQATAYASLAQAPAVKNGSSANSTEVEDVKVGLQLIVMPVSAENTGLLPNRGGNNNFCCVVAIP</sequence>
<evidence type="ECO:0000256" key="5">
    <source>
        <dbReference type="ARBA" id="ARBA00022989"/>
    </source>
</evidence>
<name>G7ICN3_MEDTR</name>
<reference evidence="10 12" key="1">
    <citation type="journal article" date="2011" name="Nature">
        <title>The Medicago genome provides insight into the evolution of rhizobial symbioses.</title>
        <authorList>
            <person name="Young N.D."/>
            <person name="Debelle F."/>
            <person name="Oldroyd G.E."/>
            <person name="Geurts R."/>
            <person name="Cannon S.B."/>
            <person name="Udvardi M.K."/>
            <person name="Benedito V.A."/>
            <person name="Mayer K.F."/>
            <person name="Gouzy J."/>
            <person name="Schoof H."/>
            <person name="Van de Peer Y."/>
            <person name="Proost S."/>
            <person name="Cook D.R."/>
            <person name="Meyers B.C."/>
            <person name="Spannagl M."/>
            <person name="Cheung F."/>
            <person name="De Mita S."/>
            <person name="Krishnakumar V."/>
            <person name="Gundlach H."/>
            <person name="Zhou S."/>
            <person name="Mudge J."/>
            <person name="Bharti A.K."/>
            <person name="Murray J.D."/>
            <person name="Naoumkina M.A."/>
            <person name="Rosen B."/>
            <person name="Silverstein K.A."/>
            <person name="Tang H."/>
            <person name="Rombauts S."/>
            <person name="Zhao P.X."/>
            <person name="Zhou P."/>
            <person name="Barbe V."/>
            <person name="Bardou P."/>
            <person name="Bechner M."/>
            <person name="Bellec A."/>
            <person name="Berger A."/>
            <person name="Berges H."/>
            <person name="Bidwell S."/>
            <person name="Bisseling T."/>
            <person name="Choisne N."/>
            <person name="Couloux A."/>
            <person name="Denny R."/>
            <person name="Deshpande S."/>
            <person name="Dai X."/>
            <person name="Doyle J.J."/>
            <person name="Dudez A.M."/>
            <person name="Farmer A.D."/>
            <person name="Fouteau S."/>
            <person name="Franken C."/>
            <person name="Gibelin C."/>
            <person name="Gish J."/>
            <person name="Goldstein S."/>
            <person name="Gonzalez A.J."/>
            <person name="Green P.J."/>
            <person name="Hallab A."/>
            <person name="Hartog M."/>
            <person name="Hua A."/>
            <person name="Humphray S.J."/>
            <person name="Jeong D.H."/>
            <person name="Jing Y."/>
            <person name="Jocker A."/>
            <person name="Kenton S.M."/>
            <person name="Kim D.J."/>
            <person name="Klee K."/>
            <person name="Lai H."/>
            <person name="Lang C."/>
            <person name="Lin S."/>
            <person name="Macmil S.L."/>
            <person name="Magdelenat G."/>
            <person name="Matthews L."/>
            <person name="McCorrison J."/>
            <person name="Monaghan E.L."/>
            <person name="Mun J.H."/>
            <person name="Najar F.Z."/>
            <person name="Nicholson C."/>
            <person name="Noirot C."/>
            <person name="O'Bleness M."/>
            <person name="Paule C.R."/>
            <person name="Poulain J."/>
            <person name="Prion F."/>
            <person name="Qin B."/>
            <person name="Qu C."/>
            <person name="Retzel E.F."/>
            <person name="Riddle C."/>
            <person name="Sallet E."/>
            <person name="Samain S."/>
            <person name="Samson N."/>
            <person name="Sanders I."/>
            <person name="Saurat O."/>
            <person name="Scarpelli C."/>
            <person name="Schiex T."/>
            <person name="Segurens B."/>
            <person name="Severin A.J."/>
            <person name="Sherrier D.J."/>
            <person name="Shi R."/>
            <person name="Sims S."/>
            <person name="Singer S.R."/>
            <person name="Sinharoy S."/>
            <person name="Sterck L."/>
            <person name="Viollet A."/>
            <person name="Wang B.B."/>
            <person name="Wang K."/>
            <person name="Wang M."/>
            <person name="Wang X."/>
            <person name="Warfsmann J."/>
            <person name="Weissenbach J."/>
            <person name="White D.D."/>
            <person name="White J.D."/>
            <person name="Wiley G.B."/>
            <person name="Wincker P."/>
            <person name="Xing Y."/>
            <person name="Yang L."/>
            <person name="Yao Z."/>
            <person name="Ying F."/>
            <person name="Zhai J."/>
            <person name="Zhou L."/>
            <person name="Zuber A."/>
            <person name="Denarie J."/>
            <person name="Dixon R.A."/>
            <person name="May G.D."/>
            <person name="Schwartz D.C."/>
            <person name="Rogers J."/>
            <person name="Quetier F."/>
            <person name="Town C.D."/>
            <person name="Roe B.A."/>
        </authorList>
    </citation>
    <scope>NUCLEOTIDE SEQUENCE [LARGE SCALE GENOMIC DNA]</scope>
    <source>
        <strain evidence="10">A17</strain>
        <strain evidence="11 12">cv. Jemalong A17</strain>
    </source>
</reference>
<evidence type="ECO:0000313" key="12">
    <source>
        <dbReference type="Proteomes" id="UP000002051"/>
    </source>
</evidence>
<gene>
    <name evidence="11" type="primary">11421330</name>
    <name evidence="10" type="ordered locus">MTR_1g070900</name>
</gene>
<feature type="signal peptide" evidence="9">
    <location>
        <begin position="1"/>
        <end position="17"/>
    </location>
</feature>
<dbReference type="PANTHER" id="PTHR35512">
    <property type="entry name" value="OS11G0550900 PROTEIN"/>
    <property type="match status" value="1"/>
</dbReference>
<protein>
    <submittedName>
        <fullName evidence="10">Sec-independent protein translocase TatB-like protein, putative</fullName>
    </submittedName>
</protein>
<feature type="compositionally biased region" description="Polar residues" evidence="8">
    <location>
        <begin position="115"/>
        <end position="132"/>
    </location>
</feature>
<keyword evidence="7" id="KW-0472">Membrane</keyword>
<dbReference type="EMBL" id="CM001217">
    <property type="protein sequence ID" value="AES60791.1"/>
    <property type="molecule type" value="Genomic_DNA"/>
</dbReference>
<evidence type="ECO:0000313" key="10">
    <source>
        <dbReference type="EMBL" id="AES60791.1"/>
    </source>
</evidence>
<keyword evidence="2" id="KW-0813">Transport</keyword>
<evidence type="ECO:0000256" key="1">
    <source>
        <dbReference type="ARBA" id="ARBA00004167"/>
    </source>
</evidence>
<keyword evidence="9" id="KW-0732">Signal</keyword>
<accession>G7ICN3</accession>
<evidence type="ECO:0000256" key="6">
    <source>
        <dbReference type="ARBA" id="ARBA00023010"/>
    </source>
</evidence>
<feature type="region of interest" description="Disordered" evidence="8">
    <location>
        <begin position="85"/>
        <end position="132"/>
    </location>
</feature>
<keyword evidence="12" id="KW-1185">Reference proteome</keyword>
<dbReference type="PANTHER" id="PTHR35512:SF1">
    <property type="entry name" value="OS11G0550900 PROTEIN"/>
    <property type="match status" value="1"/>
</dbReference>
<dbReference type="AlphaFoldDB" id="G7ICN3"/>
<dbReference type="Proteomes" id="UP000002051">
    <property type="component" value="Unassembled WGS sequence"/>
</dbReference>
<feature type="chain" id="PRO_5014572093" evidence="9">
    <location>
        <begin position="18"/>
        <end position="201"/>
    </location>
</feature>
<evidence type="ECO:0000256" key="3">
    <source>
        <dbReference type="ARBA" id="ARBA00022692"/>
    </source>
</evidence>
<evidence type="ECO:0000256" key="8">
    <source>
        <dbReference type="SAM" id="MobiDB-lite"/>
    </source>
</evidence>
<dbReference type="EnsemblPlants" id="AES60791">
    <property type="protein sequence ID" value="AES60791"/>
    <property type="gene ID" value="MTR_1g070900"/>
</dbReference>
<comment type="subcellular location">
    <subcellularLocation>
        <location evidence="1">Membrane</location>
        <topology evidence="1">Single-pass membrane protein</topology>
    </subcellularLocation>
</comment>
<dbReference type="InterPro" id="IPR003369">
    <property type="entry name" value="TatA/B/E"/>
</dbReference>
<evidence type="ECO:0000256" key="2">
    <source>
        <dbReference type="ARBA" id="ARBA00022448"/>
    </source>
</evidence>
<keyword evidence="4" id="KW-0653">Protein transport</keyword>
<keyword evidence="3" id="KW-0812">Transmembrane</keyword>